<evidence type="ECO:0000313" key="2">
    <source>
        <dbReference type="EMBL" id="PYE17394.1"/>
    </source>
</evidence>
<dbReference type="EMBL" id="QJSP01000006">
    <property type="protein sequence ID" value="PYE17394.1"/>
    <property type="molecule type" value="Genomic_DNA"/>
</dbReference>
<dbReference type="OrthoDB" id="8635520at2"/>
<name>A0A318RW17_WILLI</name>
<dbReference type="InterPro" id="IPR000835">
    <property type="entry name" value="HTH_MarR-typ"/>
</dbReference>
<comment type="caution">
    <text evidence="2">The sequence shown here is derived from an EMBL/GenBank/DDBJ whole genome shotgun (WGS) entry which is preliminary data.</text>
</comment>
<keyword evidence="3" id="KW-1185">Reference proteome</keyword>
<evidence type="ECO:0000313" key="3">
    <source>
        <dbReference type="Proteomes" id="UP000247591"/>
    </source>
</evidence>
<organism evidence="2 3">
    <name type="scientific">Williamsia limnetica</name>
    <dbReference type="NCBI Taxonomy" id="882452"/>
    <lineage>
        <taxon>Bacteria</taxon>
        <taxon>Bacillati</taxon>
        <taxon>Actinomycetota</taxon>
        <taxon>Actinomycetes</taxon>
        <taxon>Mycobacteriales</taxon>
        <taxon>Nocardiaceae</taxon>
        <taxon>Williamsia</taxon>
    </lineage>
</organism>
<proteinExistence type="predicted"/>
<protein>
    <submittedName>
        <fullName evidence="2">MarR family transcriptional regulator</fullName>
    </submittedName>
</protein>
<dbReference type="PROSITE" id="PS50995">
    <property type="entry name" value="HTH_MARR_2"/>
    <property type="match status" value="1"/>
</dbReference>
<reference evidence="2 3" key="1">
    <citation type="submission" date="2018-06" db="EMBL/GenBank/DDBJ databases">
        <title>Genomic Encyclopedia of Type Strains, Phase IV (KMG-IV): sequencing the most valuable type-strain genomes for metagenomic binning, comparative biology and taxonomic classification.</title>
        <authorList>
            <person name="Goeker M."/>
        </authorList>
    </citation>
    <scope>NUCLEOTIDE SEQUENCE [LARGE SCALE GENOMIC DNA]</scope>
    <source>
        <strain evidence="2 3">DSM 45521</strain>
    </source>
</reference>
<dbReference type="AlphaFoldDB" id="A0A318RW17"/>
<dbReference type="InterPro" id="IPR039422">
    <property type="entry name" value="MarR/SlyA-like"/>
</dbReference>
<dbReference type="PANTHER" id="PTHR33164:SF99">
    <property type="entry name" value="MARR FAMILY REGULATORY PROTEIN"/>
    <property type="match status" value="1"/>
</dbReference>
<dbReference type="SMART" id="SM00347">
    <property type="entry name" value="HTH_MARR"/>
    <property type="match status" value="1"/>
</dbReference>
<dbReference type="InterPro" id="IPR036390">
    <property type="entry name" value="WH_DNA-bd_sf"/>
</dbReference>
<sequence length="171" mass="18600">MTDDRNDLWLSHEQQRDWASLVALLMTLPGKLDAQLKQDAGINFFEYNILVSLSDAPDHVRVMSDLAELARGSLSRLSHAVTRLEAAGWVERRSCGGAGRRTEAVLTEAGWQELQRIAPSHVSEVRRLVVNAMGADELSQLGSAARQIVAAIDPALADTLAAVIDRSKSAT</sequence>
<dbReference type="InterPro" id="IPR036388">
    <property type="entry name" value="WH-like_DNA-bd_sf"/>
</dbReference>
<evidence type="ECO:0000259" key="1">
    <source>
        <dbReference type="PROSITE" id="PS50995"/>
    </source>
</evidence>
<dbReference type="RefSeq" id="WP_110469654.1">
    <property type="nucleotide sequence ID" value="NZ_QJSP01000006.1"/>
</dbReference>
<dbReference type="Gene3D" id="1.10.10.10">
    <property type="entry name" value="Winged helix-like DNA-binding domain superfamily/Winged helix DNA-binding domain"/>
    <property type="match status" value="1"/>
</dbReference>
<dbReference type="GO" id="GO:0006950">
    <property type="term" value="P:response to stress"/>
    <property type="evidence" value="ECO:0007669"/>
    <property type="project" value="TreeGrafter"/>
</dbReference>
<feature type="domain" description="HTH marR-type" evidence="1">
    <location>
        <begin position="18"/>
        <end position="150"/>
    </location>
</feature>
<dbReference type="PANTHER" id="PTHR33164">
    <property type="entry name" value="TRANSCRIPTIONAL REGULATOR, MARR FAMILY"/>
    <property type="match status" value="1"/>
</dbReference>
<accession>A0A318RW17</accession>
<dbReference type="SUPFAM" id="SSF46785">
    <property type="entry name" value="Winged helix' DNA-binding domain"/>
    <property type="match status" value="1"/>
</dbReference>
<dbReference type="Pfam" id="PF12802">
    <property type="entry name" value="MarR_2"/>
    <property type="match status" value="1"/>
</dbReference>
<gene>
    <name evidence="2" type="ORF">DFR67_10697</name>
</gene>
<dbReference type="Proteomes" id="UP000247591">
    <property type="component" value="Unassembled WGS sequence"/>
</dbReference>
<dbReference type="GO" id="GO:0003700">
    <property type="term" value="F:DNA-binding transcription factor activity"/>
    <property type="evidence" value="ECO:0007669"/>
    <property type="project" value="InterPro"/>
</dbReference>